<dbReference type="InterPro" id="IPR036922">
    <property type="entry name" value="Rieske_2Fe-2S_sf"/>
</dbReference>
<dbReference type="SUPFAM" id="SSF50022">
    <property type="entry name" value="ISP domain"/>
    <property type="match status" value="1"/>
</dbReference>
<dbReference type="SUPFAM" id="SSF51905">
    <property type="entry name" value="FAD/NAD(P)-binding domain"/>
    <property type="match status" value="1"/>
</dbReference>
<name>A0A9D0YY29_9FIRM</name>
<protein>
    <submittedName>
        <fullName evidence="7">FAD-dependent oxidoreductase</fullName>
    </submittedName>
</protein>
<evidence type="ECO:0000313" key="7">
    <source>
        <dbReference type="EMBL" id="HIQ63511.1"/>
    </source>
</evidence>
<evidence type="ECO:0000256" key="3">
    <source>
        <dbReference type="ARBA" id="ARBA00023004"/>
    </source>
</evidence>
<evidence type="ECO:0000256" key="4">
    <source>
        <dbReference type="ARBA" id="ARBA00023014"/>
    </source>
</evidence>
<evidence type="ECO:0000313" key="8">
    <source>
        <dbReference type="Proteomes" id="UP000886819"/>
    </source>
</evidence>
<sequence>MESLWRSTCPMPAFPPLCGPLAAEAAVVGGGLCGLLTAFALQEAGLETVVLEAERILSGASEGTTAKITAQHGLIYDRLLSQRGEAFARGYAQAQQHALARYAALVRTLDIACQFERKPAFLYATAPSPALERECAACERLGLPVSLTGAAALPFEAAQALRMEDQAQFHPLRFGKALARRLTVYEHTRVTGVHAGLLRTERGEVRARHIVLCTHFPIRNVPGLYFARMHQARSYVLALDGAPDVGGMWRDASDGGYSLRNAGGLLLLGGAGHRTGRHPVSSSFRLLRDAARTWYPDARETARWSAQDCMTPDGIPYIGRYARTLPGVYVASGFNKWGMTGSMAASELLCDLITRRRDYPYARLFSPRRLSRPEIVYSFADAPRCPHMGCALQWNPDTRTWDCPCHGSRFTRSGRLLDGPAVRDACWQP</sequence>
<dbReference type="Gene3D" id="3.50.50.60">
    <property type="entry name" value="FAD/NAD(P)-binding domain"/>
    <property type="match status" value="1"/>
</dbReference>
<evidence type="ECO:0000256" key="1">
    <source>
        <dbReference type="ARBA" id="ARBA00022714"/>
    </source>
</evidence>
<dbReference type="EMBL" id="DVFI01000110">
    <property type="protein sequence ID" value="HIQ63511.1"/>
    <property type="molecule type" value="Genomic_DNA"/>
</dbReference>
<dbReference type="PRINTS" id="PR00162">
    <property type="entry name" value="RIESKE"/>
</dbReference>
<comment type="caution">
    <text evidence="7">The sequence shown here is derived from an EMBL/GenBank/DDBJ whole genome shotgun (WGS) entry which is preliminary data.</text>
</comment>
<keyword evidence="2" id="KW-0479">Metal-binding</keyword>
<accession>A0A9D0YY29</accession>
<dbReference type="GO" id="GO:0004497">
    <property type="term" value="F:monooxygenase activity"/>
    <property type="evidence" value="ECO:0007669"/>
    <property type="project" value="UniProtKB-ARBA"/>
</dbReference>
<dbReference type="InterPro" id="IPR006076">
    <property type="entry name" value="FAD-dep_OxRdtase"/>
</dbReference>
<dbReference type="GO" id="GO:0046872">
    <property type="term" value="F:metal ion binding"/>
    <property type="evidence" value="ECO:0007669"/>
    <property type="project" value="UniProtKB-KW"/>
</dbReference>
<dbReference type="Pfam" id="PF00355">
    <property type="entry name" value="Rieske"/>
    <property type="match status" value="1"/>
</dbReference>
<organism evidence="7 8">
    <name type="scientific">Candidatus Avichristensenella intestinipullorum</name>
    <dbReference type="NCBI Taxonomy" id="2840693"/>
    <lineage>
        <taxon>Bacteria</taxon>
        <taxon>Bacillati</taxon>
        <taxon>Bacillota</taxon>
        <taxon>Clostridia</taxon>
        <taxon>Candidatus Avichristensenella</taxon>
    </lineage>
</organism>
<keyword evidence="5" id="KW-1015">Disulfide bond</keyword>
<evidence type="ECO:0000256" key="2">
    <source>
        <dbReference type="ARBA" id="ARBA00022723"/>
    </source>
</evidence>
<dbReference type="PROSITE" id="PS51296">
    <property type="entry name" value="RIESKE"/>
    <property type="match status" value="1"/>
</dbReference>
<dbReference type="GO" id="GO:0051537">
    <property type="term" value="F:2 iron, 2 sulfur cluster binding"/>
    <property type="evidence" value="ECO:0007669"/>
    <property type="project" value="UniProtKB-KW"/>
</dbReference>
<dbReference type="InterPro" id="IPR036188">
    <property type="entry name" value="FAD/NAD-bd_sf"/>
</dbReference>
<dbReference type="GO" id="GO:0016020">
    <property type="term" value="C:membrane"/>
    <property type="evidence" value="ECO:0007669"/>
    <property type="project" value="InterPro"/>
</dbReference>
<dbReference type="GO" id="GO:0005737">
    <property type="term" value="C:cytoplasm"/>
    <property type="evidence" value="ECO:0007669"/>
    <property type="project" value="TreeGrafter"/>
</dbReference>
<reference evidence="7" key="1">
    <citation type="submission" date="2020-10" db="EMBL/GenBank/DDBJ databases">
        <authorList>
            <person name="Gilroy R."/>
        </authorList>
    </citation>
    <scope>NUCLEOTIDE SEQUENCE</scope>
    <source>
        <strain evidence="7">ChiHile30-977</strain>
    </source>
</reference>
<dbReference type="Pfam" id="PF01266">
    <property type="entry name" value="DAO"/>
    <property type="match status" value="1"/>
</dbReference>
<dbReference type="GO" id="GO:0016705">
    <property type="term" value="F:oxidoreductase activity, acting on paired donors, with incorporation or reduction of molecular oxygen"/>
    <property type="evidence" value="ECO:0007669"/>
    <property type="project" value="UniProtKB-ARBA"/>
</dbReference>
<feature type="domain" description="Rieske" evidence="6">
    <location>
        <begin position="379"/>
        <end position="429"/>
    </location>
</feature>
<dbReference type="PANTHER" id="PTHR13847">
    <property type="entry name" value="SARCOSINE DEHYDROGENASE-RELATED"/>
    <property type="match status" value="1"/>
</dbReference>
<proteinExistence type="predicted"/>
<keyword evidence="1" id="KW-0001">2Fe-2S</keyword>
<dbReference type="InterPro" id="IPR017941">
    <property type="entry name" value="Rieske_2Fe-2S"/>
</dbReference>
<dbReference type="Gene3D" id="2.102.10.10">
    <property type="entry name" value="Rieske [2Fe-2S] iron-sulphur domain"/>
    <property type="match status" value="1"/>
</dbReference>
<dbReference type="Proteomes" id="UP000886819">
    <property type="component" value="Unassembled WGS sequence"/>
</dbReference>
<dbReference type="Gene3D" id="3.30.9.10">
    <property type="entry name" value="D-Amino Acid Oxidase, subunit A, domain 2"/>
    <property type="match status" value="1"/>
</dbReference>
<evidence type="ECO:0000256" key="5">
    <source>
        <dbReference type="ARBA" id="ARBA00023157"/>
    </source>
</evidence>
<dbReference type="PANTHER" id="PTHR13847:SF274">
    <property type="entry name" value="RIESKE 2FE-2S IRON-SULFUR PROTEIN YHFW-RELATED"/>
    <property type="match status" value="1"/>
</dbReference>
<reference evidence="7" key="2">
    <citation type="journal article" date="2021" name="PeerJ">
        <title>Extensive microbial diversity within the chicken gut microbiome revealed by metagenomics and culture.</title>
        <authorList>
            <person name="Gilroy R."/>
            <person name="Ravi A."/>
            <person name="Getino M."/>
            <person name="Pursley I."/>
            <person name="Horton D.L."/>
            <person name="Alikhan N.F."/>
            <person name="Baker D."/>
            <person name="Gharbi K."/>
            <person name="Hall N."/>
            <person name="Watson M."/>
            <person name="Adriaenssens E.M."/>
            <person name="Foster-Nyarko E."/>
            <person name="Jarju S."/>
            <person name="Secka A."/>
            <person name="Antonio M."/>
            <person name="Oren A."/>
            <person name="Chaudhuri R.R."/>
            <person name="La Ragione R."/>
            <person name="Hildebrand F."/>
            <person name="Pallen M.J."/>
        </authorList>
    </citation>
    <scope>NUCLEOTIDE SEQUENCE</scope>
    <source>
        <strain evidence="7">ChiHile30-977</strain>
    </source>
</reference>
<gene>
    <name evidence="7" type="ORF">IAA66_08010</name>
</gene>
<dbReference type="InterPro" id="IPR005805">
    <property type="entry name" value="Rieske_Fe-S_prot_C"/>
</dbReference>
<dbReference type="AlphaFoldDB" id="A0A9D0YY29"/>
<keyword evidence="4" id="KW-0411">Iron-sulfur</keyword>
<evidence type="ECO:0000259" key="6">
    <source>
        <dbReference type="PROSITE" id="PS51296"/>
    </source>
</evidence>
<keyword evidence="3" id="KW-0408">Iron</keyword>